<dbReference type="SUPFAM" id="SSF54534">
    <property type="entry name" value="FKBP-like"/>
    <property type="match status" value="1"/>
</dbReference>
<dbReference type="Pfam" id="PF00639">
    <property type="entry name" value="Rotamase"/>
    <property type="match status" value="1"/>
</dbReference>
<dbReference type="Proteomes" id="UP000256763">
    <property type="component" value="Unassembled WGS sequence"/>
</dbReference>
<gene>
    <name evidence="7" type="ORF">CAL65_04660</name>
</gene>
<protein>
    <recommendedName>
        <fullName evidence="3">peptidylprolyl isomerase</fullName>
        <ecNumber evidence="3">5.2.1.8</ecNumber>
    </recommendedName>
</protein>
<comment type="catalytic activity">
    <reaction evidence="1">
        <text>[protein]-peptidylproline (omega=180) = [protein]-peptidylproline (omega=0)</text>
        <dbReference type="Rhea" id="RHEA:16237"/>
        <dbReference type="Rhea" id="RHEA-COMP:10747"/>
        <dbReference type="Rhea" id="RHEA-COMP:10748"/>
        <dbReference type="ChEBI" id="CHEBI:83833"/>
        <dbReference type="ChEBI" id="CHEBI:83834"/>
        <dbReference type="EC" id="5.2.1.8"/>
    </reaction>
</comment>
<dbReference type="PROSITE" id="PS50198">
    <property type="entry name" value="PPIC_PPIASE_2"/>
    <property type="match status" value="1"/>
</dbReference>
<keyword evidence="8" id="KW-1185">Reference proteome</keyword>
<evidence type="ECO:0000256" key="2">
    <source>
        <dbReference type="ARBA" id="ARBA00007656"/>
    </source>
</evidence>
<dbReference type="Gene3D" id="3.10.50.40">
    <property type="match status" value="1"/>
</dbReference>
<evidence type="ECO:0000259" key="6">
    <source>
        <dbReference type="PROSITE" id="PS50198"/>
    </source>
</evidence>
<evidence type="ECO:0000256" key="5">
    <source>
        <dbReference type="PROSITE-ProRule" id="PRU00278"/>
    </source>
</evidence>
<dbReference type="GO" id="GO:0003755">
    <property type="term" value="F:peptidyl-prolyl cis-trans isomerase activity"/>
    <property type="evidence" value="ECO:0007669"/>
    <property type="project" value="UniProtKB-KW"/>
</dbReference>
<dbReference type="EC" id="5.2.1.8" evidence="3"/>
<dbReference type="InterPro" id="IPR046357">
    <property type="entry name" value="PPIase_dom_sf"/>
</dbReference>
<keyword evidence="5" id="KW-0413">Isomerase</keyword>
<evidence type="ECO:0000256" key="4">
    <source>
        <dbReference type="ARBA" id="ARBA00023110"/>
    </source>
</evidence>
<reference evidence="8" key="1">
    <citation type="submission" date="2017-05" db="EMBL/GenBank/DDBJ databases">
        <authorList>
            <person name="Sharma S."/>
            <person name="Sidhu C."/>
            <person name="Pinnaka A.K."/>
        </authorList>
    </citation>
    <scope>NUCLEOTIDE SEQUENCE [LARGE SCALE GENOMIC DNA]</scope>
    <source>
        <strain evidence="8">AK93</strain>
    </source>
</reference>
<dbReference type="EMBL" id="NFZW01000003">
    <property type="protein sequence ID" value="RFA38630.1"/>
    <property type="molecule type" value="Genomic_DNA"/>
</dbReference>
<dbReference type="PANTHER" id="PTHR47245">
    <property type="entry name" value="PEPTIDYLPROLYL ISOMERASE"/>
    <property type="match status" value="1"/>
</dbReference>
<name>A0A3E0X2A4_9GAMM</name>
<feature type="domain" description="PpiC" evidence="6">
    <location>
        <begin position="100"/>
        <end position="201"/>
    </location>
</feature>
<sequence>MHVAVNGTPITEAAINLETQYHPASSVADAREAAARALVIRELMLQEAARLGIRPEPEPGEPEDEALIRQLIEQEVYVPEPDETSCRRYFEKNRDTLRSPLLHTVSHILLMVPEEPLAREAADRKARDLIRELDGDIGRFAEFAARYSDCPSREQGGQMGTIASGRTVPEFERALARLTVGEIAPGPIETRYGYHVVYLEARAGGEPYTFEQARPLIADYLRESVYRRGLMQYVQVLAGRARIEGIEIEGAESPLVQ</sequence>
<evidence type="ECO:0000313" key="7">
    <source>
        <dbReference type="EMBL" id="RFA38630.1"/>
    </source>
</evidence>
<accession>A0A3E0X2A4</accession>
<keyword evidence="4 5" id="KW-0697">Rotamase</keyword>
<dbReference type="PANTHER" id="PTHR47245:SF2">
    <property type="entry name" value="PEPTIDYL-PROLYL CIS-TRANS ISOMERASE HP_0175-RELATED"/>
    <property type="match status" value="1"/>
</dbReference>
<evidence type="ECO:0000256" key="3">
    <source>
        <dbReference type="ARBA" id="ARBA00013194"/>
    </source>
</evidence>
<dbReference type="InterPro" id="IPR050245">
    <property type="entry name" value="PrsA_foldase"/>
</dbReference>
<dbReference type="InterPro" id="IPR000297">
    <property type="entry name" value="PPIase_PpiC"/>
</dbReference>
<evidence type="ECO:0000313" key="8">
    <source>
        <dbReference type="Proteomes" id="UP000256763"/>
    </source>
</evidence>
<proteinExistence type="inferred from homology"/>
<dbReference type="SUPFAM" id="SSF109998">
    <property type="entry name" value="Triger factor/SurA peptide-binding domain-like"/>
    <property type="match status" value="1"/>
</dbReference>
<dbReference type="InterPro" id="IPR027304">
    <property type="entry name" value="Trigger_fact/SurA_dom_sf"/>
</dbReference>
<comment type="caution">
    <text evidence="7">The sequence shown here is derived from an EMBL/GenBank/DDBJ whole genome shotgun (WGS) entry which is preliminary data.</text>
</comment>
<dbReference type="RefSeq" id="WP_116302358.1">
    <property type="nucleotide sequence ID" value="NZ_NFZV01000010.1"/>
</dbReference>
<comment type="similarity">
    <text evidence="2">Belongs to the PpiC/parvulin rotamase family.</text>
</comment>
<dbReference type="OrthoDB" id="9769613at2"/>
<evidence type="ECO:0000256" key="1">
    <source>
        <dbReference type="ARBA" id="ARBA00000971"/>
    </source>
</evidence>
<organism evidence="7 8">
    <name type="scientific">Alkalilimnicola ehrlichii</name>
    <dbReference type="NCBI Taxonomy" id="351052"/>
    <lineage>
        <taxon>Bacteria</taxon>
        <taxon>Pseudomonadati</taxon>
        <taxon>Pseudomonadota</taxon>
        <taxon>Gammaproteobacteria</taxon>
        <taxon>Chromatiales</taxon>
        <taxon>Ectothiorhodospiraceae</taxon>
        <taxon>Alkalilimnicola</taxon>
    </lineage>
</organism>
<dbReference type="AlphaFoldDB" id="A0A3E0X2A4"/>